<dbReference type="GO" id="GO:0032259">
    <property type="term" value="P:methylation"/>
    <property type="evidence" value="ECO:0007669"/>
    <property type="project" value="UniProtKB-KW"/>
</dbReference>
<proteinExistence type="predicted"/>
<dbReference type="RefSeq" id="WP_343781687.1">
    <property type="nucleotide sequence ID" value="NZ_BAAACZ010000005.1"/>
</dbReference>
<protein>
    <submittedName>
        <fullName evidence="2">Class I SAM-dependent methyltransferase</fullName>
    </submittedName>
</protein>
<reference evidence="2 3" key="1">
    <citation type="journal article" date="2019" name="Int. J. Syst. Evol. Microbiol.">
        <title>The Global Catalogue of Microorganisms (GCM) 10K type strain sequencing project: providing services to taxonomists for standard genome sequencing and annotation.</title>
        <authorList>
            <consortium name="The Broad Institute Genomics Platform"/>
            <consortium name="The Broad Institute Genome Sequencing Center for Infectious Disease"/>
            <person name="Wu L."/>
            <person name="Ma J."/>
        </authorList>
    </citation>
    <scope>NUCLEOTIDE SEQUENCE [LARGE SCALE GENOMIC DNA]</scope>
    <source>
        <strain evidence="2 3">JCM 14193</strain>
    </source>
</reference>
<sequence>MCHSLDDIHDFWKNPSKGNQPSRYLKHTKRSKFLYEYVNKYVGKDAKILEPGCNVGRNLNYLYEKGYEQLTGVEINEEAVELLSKQYPNLAEKANIYLETIEERVKQFENDEFDLTFSMAVFEHLHPSSDWVFEEIARITKSFIITIEAEKWSSDRHFPRNYKKLFKQYGFKQIDMNKNCDEIGVKYICRVLQKQ</sequence>
<dbReference type="Proteomes" id="UP001500740">
    <property type="component" value="Unassembled WGS sequence"/>
</dbReference>
<evidence type="ECO:0000259" key="1">
    <source>
        <dbReference type="Pfam" id="PF08241"/>
    </source>
</evidence>
<gene>
    <name evidence="2" type="ORF">GCM10008935_05970</name>
</gene>
<dbReference type="InterPro" id="IPR029063">
    <property type="entry name" value="SAM-dependent_MTases_sf"/>
</dbReference>
<keyword evidence="2" id="KW-0808">Transferase</keyword>
<organism evidence="2 3">
    <name type="scientific">Alkalibacillus silvisoli</name>
    <dbReference type="NCBI Taxonomy" id="392823"/>
    <lineage>
        <taxon>Bacteria</taxon>
        <taxon>Bacillati</taxon>
        <taxon>Bacillota</taxon>
        <taxon>Bacilli</taxon>
        <taxon>Bacillales</taxon>
        <taxon>Bacillaceae</taxon>
        <taxon>Alkalibacillus</taxon>
    </lineage>
</organism>
<keyword evidence="2" id="KW-0489">Methyltransferase</keyword>
<name>A0ABN0ZNQ5_9BACI</name>
<evidence type="ECO:0000313" key="3">
    <source>
        <dbReference type="Proteomes" id="UP001500740"/>
    </source>
</evidence>
<keyword evidence="3" id="KW-1185">Reference proteome</keyword>
<dbReference type="PANTHER" id="PTHR43861">
    <property type="entry name" value="TRANS-ACONITATE 2-METHYLTRANSFERASE-RELATED"/>
    <property type="match status" value="1"/>
</dbReference>
<feature type="domain" description="Methyltransferase type 11" evidence="1">
    <location>
        <begin position="49"/>
        <end position="141"/>
    </location>
</feature>
<dbReference type="Gene3D" id="3.40.50.150">
    <property type="entry name" value="Vaccinia Virus protein VP39"/>
    <property type="match status" value="1"/>
</dbReference>
<dbReference type="EMBL" id="BAAACZ010000005">
    <property type="protein sequence ID" value="GAA0453966.1"/>
    <property type="molecule type" value="Genomic_DNA"/>
</dbReference>
<accession>A0ABN0ZNQ5</accession>
<evidence type="ECO:0000313" key="2">
    <source>
        <dbReference type="EMBL" id="GAA0453966.1"/>
    </source>
</evidence>
<dbReference type="Pfam" id="PF08241">
    <property type="entry name" value="Methyltransf_11"/>
    <property type="match status" value="1"/>
</dbReference>
<dbReference type="CDD" id="cd02440">
    <property type="entry name" value="AdoMet_MTases"/>
    <property type="match status" value="1"/>
</dbReference>
<dbReference type="SUPFAM" id="SSF53335">
    <property type="entry name" value="S-adenosyl-L-methionine-dependent methyltransferases"/>
    <property type="match status" value="1"/>
</dbReference>
<comment type="caution">
    <text evidence="2">The sequence shown here is derived from an EMBL/GenBank/DDBJ whole genome shotgun (WGS) entry which is preliminary data.</text>
</comment>
<dbReference type="GO" id="GO:0008168">
    <property type="term" value="F:methyltransferase activity"/>
    <property type="evidence" value="ECO:0007669"/>
    <property type="project" value="UniProtKB-KW"/>
</dbReference>
<dbReference type="InterPro" id="IPR013216">
    <property type="entry name" value="Methyltransf_11"/>
</dbReference>